<dbReference type="GO" id="GO:0005576">
    <property type="term" value="C:extracellular region"/>
    <property type="evidence" value="ECO:0007669"/>
    <property type="project" value="UniProtKB-SubCell"/>
</dbReference>
<evidence type="ECO:0000256" key="5">
    <source>
        <dbReference type="ARBA" id="ARBA00038515"/>
    </source>
</evidence>
<dbReference type="Pfam" id="PF01657">
    <property type="entry name" value="Stress-antifung"/>
    <property type="match status" value="1"/>
</dbReference>
<dbReference type="InterPro" id="IPR002902">
    <property type="entry name" value="GNK2"/>
</dbReference>
<keyword evidence="2" id="KW-0964">Secreted</keyword>
<reference evidence="8" key="1">
    <citation type="journal article" date="2013" name="Nat. Genet.">
        <title>The Capsella rubella genome and the genomic consequences of rapid mating system evolution.</title>
        <authorList>
            <person name="Slotte T."/>
            <person name="Hazzouri K.M."/>
            <person name="Agren J.A."/>
            <person name="Koenig D."/>
            <person name="Maumus F."/>
            <person name="Guo Y.L."/>
            <person name="Steige K."/>
            <person name="Platts A.E."/>
            <person name="Escobar J.S."/>
            <person name="Newman L.K."/>
            <person name="Wang W."/>
            <person name="Mandakova T."/>
            <person name="Vello E."/>
            <person name="Smith L.M."/>
            <person name="Henz S.R."/>
            <person name="Steffen J."/>
            <person name="Takuno S."/>
            <person name="Brandvain Y."/>
            <person name="Coop G."/>
            <person name="Andolfatto P."/>
            <person name="Hu T.T."/>
            <person name="Blanchette M."/>
            <person name="Clark R.M."/>
            <person name="Quesneville H."/>
            <person name="Nordborg M."/>
            <person name="Gaut B.S."/>
            <person name="Lysak M.A."/>
            <person name="Jenkins J."/>
            <person name="Grimwood J."/>
            <person name="Chapman J."/>
            <person name="Prochnik S."/>
            <person name="Shu S."/>
            <person name="Rokhsar D."/>
            <person name="Schmutz J."/>
            <person name="Weigel D."/>
            <person name="Wright S.I."/>
        </authorList>
    </citation>
    <scope>NUCLEOTIDE SEQUENCE [LARGE SCALE GENOMIC DNA]</scope>
    <source>
        <strain evidence="8">cv. Monte Gargano</strain>
    </source>
</reference>
<dbReference type="CDD" id="cd23509">
    <property type="entry name" value="Gnk2-like"/>
    <property type="match status" value="1"/>
</dbReference>
<dbReference type="EMBL" id="KB870807">
    <property type="protein sequence ID" value="EOA32330.1"/>
    <property type="molecule type" value="Genomic_DNA"/>
</dbReference>
<dbReference type="STRING" id="81985.R0I316"/>
<gene>
    <name evidence="7" type="ORF">CARUB_v10015592mg</name>
</gene>
<dbReference type="PROSITE" id="PS51473">
    <property type="entry name" value="GNK2"/>
    <property type="match status" value="1"/>
</dbReference>
<keyword evidence="3" id="KW-0732">Signal</keyword>
<evidence type="ECO:0000313" key="7">
    <source>
        <dbReference type="EMBL" id="EOA32330.1"/>
    </source>
</evidence>
<comment type="similarity">
    <text evidence="5">Belongs to the cysteine-rich repeat secretory protein family.</text>
</comment>
<feature type="domain" description="Gnk2-homologous" evidence="6">
    <location>
        <begin position="50"/>
        <end position="157"/>
    </location>
</feature>
<accession>R0I316</accession>
<evidence type="ECO:0000256" key="2">
    <source>
        <dbReference type="ARBA" id="ARBA00022525"/>
    </source>
</evidence>
<dbReference type="PANTHER" id="PTHR32411">
    <property type="entry name" value="CYSTEINE-RICH REPEAT SECRETORY PROTEIN 38-RELATED"/>
    <property type="match status" value="1"/>
</dbReference>
<keyword evidence="4" id="KW-0677">Repeat</keyword>
<proteinExistence type="inferred from homology"/>
<dbReference type="PANTHER" id="PTHR32411:SF43">
    <property type="entry name" value="CYSTEINE-RICH REPEAT SECRETORY PROTEIN 38"/>
    <property type="match status" value="1"/>
</dbReference>
<evidence type="ECO:0000256" key="4">
    <source>
        <dbReference type="ARBA" id="ARBA00022737"/>
    </source>
</evidence>
<name>R0I316_9BRAS</name>
<keyword evidence="8" id="KW-1185">Reference proteome</keyword>
<comment type="subcellular location">
    <subcellularLocation>
        <location evidence="1">Secreted</location>
    </subcellularLocation>
</comment>
<dbReference type="AlphaFoldDB" id="R0I316"/>
<evidence type="ECO:0000256" key="3">
    <source>
        <dbReference type="ARBA" id="ARBA00022729"/>
    </source>
</evidence>
<dbReference type="eggNOG" id="ENOG502QPWH">
    <property type="taxonomic scope" value="Eukaryota"/>
</dbReference>
<evidence type="ECO:0000313" key="8">
    <source>
        <dbReference type="Proteomes" id="UP000029121"/>
    </source>
</evidence>
<evidence type="ECO:0000256" key="1">
    <source>
        <dbReference type="ARBA" id="ARBA00004613"/>
    </source>
</evidence>
<protein>
    <recommendedName>
        <fullName evidence="6">Gnk2-homologous domain-containing protein</fullName>
    </recommendedName>
</protein>
<evidence type="ECO:0000259" key="6">
    <source>
        <dbReference type="PROSITE" id="PS51473"/>
    </source>
</evidence>
<dbReference type="Gene3D" id="3.30.430.20">
    <property type="entry name" value="Gnk2 domain, C-X8-C-X2-C motif"/>
    <property type="match status" value="1"/>
</dbReference>
<dbReference type="InterPro" id="IPR038408">
    <property type="entry name" value="GNK2_sf"/>
</dbReference>
<sequence>MIYENVTKIDNNYIKLRRKCQRHKGGIIWYDQCLLIITSISDENSRKIDYKNTFSMHNPKNVNEDPESFNKKTISFLNELVLKAIKPDGVNLVFYASGEKNLGTKKLYAMVQCAKDTLQCRKCLEWILRELPKCCNGKQGARFLSASCNVRYELYPFLRTLKTL</sequence>
<organism evidence="7 8">
    <name type="scientific">Capsella rubella</name>
    <dbReference type="NCBI Taxonomy" id="81985"/>
    <lineage>
        <taxon>Eukaryota</taxon>
        <taxon>Viridiplantae</taxon>
        <taxon>Streptophyta</taxon>
        <taxon>Embryophyta</taxon>
        <taxon>Tracheophyta</taxon>
        <taxon>Spermatophyta</taxon>
        <taxon>Magnoliopsida</taxon>
        <taxon>eudicotyledons</taxon>
        <taxon>Gunneridae</taxon>
        <taxon>Pentapetalae</taxon>
        <taxon>rosids</taxon>
        <taxon>malvids</taxon>
        <taxon>Brassicales</taxon>
        <taxon>Brassicaceae</taxon>
        <taxon>Camelineae</taxon>
        <taxon>Capsella</taxon>
    </lineage>
</organism>
<dbReference type="Proteomes" id="UP000029121">
    <property type="component" value="Unassembled WGS sequence"/>
</dbReference>
<dbReference type="InterPro" id="IPR050581">
    <property type="entry name" value="CRR_secretory_protein"/>
</dbReference>